<reference evidence="7" key="1">
    <citation type="submission" date="2017-02" db="EMBL/GenBank/DDBJ databases">
        <authorList>
            <person name="Varghese N."/>
            <person name="Submissions S."/>
        </authorList>
    </citation>
    <scope>NUCLEOTIDE SEQUENCE [LARGE SCALE GENOMIC DNA]</scope>
    <source>
        <strain evidence="7">DSM 22224</strain>
    </source>
</reference>
<dbReference type="InterPro" id="IPR008778">
    <property type="entry name" value="Pirin_C_dom"/>
</dbReference>
<dbReference type="Pfam" id="PF05726">
    <property type="entry name" value="Pirin_C"/>
    <property type="match status" value="1"/>
</dbReference>
<dbReference type="RefSeq" id="WP_078670635.1">
    <property type="nucleotide sequence ID" value="NZ_FUWZ01000003.1"/>
</dbReference>
<dbReference type="InterPro" id="IPR012093">
    <property type="entry name" value="Pirin"/>
</dbReference>
<evidence type="ECO:0000256" key="2">
    <source>
        <dbReference type="PIRSR" id="PIRSR006232-1"/>
    </source>
</evidence>
<protein>
    <recommendedName>
        <fullName evidence="8">Pirin family protein</fullName>
    </recommendedName>
</protein>
<gene>
    <name evidence="6" type="ORF">SAMN04488128_103265</name>
</gene>
<dbReference type="Gene3D" id="2.60.120.10">
    <property type="entry name" value="Jelly Rolls"/>
    <property type="match status" value="2"/>
</dbReference>
<dbReference type="PIRSF" id="PIRSF006232">
    <property type="entry name" value="Pirin"/>
    <property type="match status" value="1"/>
</dbReference>
<dbReference type="InterPro" id="IPR014710">
    <property type="entry name" value="RmlC-like_jellyroll"/>
</dbReference>
<dbReference type="OrthoDB" id="321327at2"/>
<evidence type="ECO:0000313" key="7">
    <source>
        <dbReference type="Proteomes" id="UP000190367"/>
    </source>
</evidence>
<dbReference type="EMBL" id="FUWZ01000003">
    <property type="protein sequence ID" value="SKA30299.1"/>
    <property type="molecule type" value="Genomic_DNA"/>
</dbReference>
<dbReference type="Proteomes" id="UP000190367">
    <property type="component" value="Unassembled WGS sequence"/>
</dbReference>
<dbReference type="PANTHER" id="PTHR13903">
    <property type="entry name" value="PIRIN-RELATED"/>
    <property type="match status" value="1"/>
</dbReference>
<dbReference type="AlphaFoldDB" id="A0A1T4SPY2"/>
<dbReference type="PANTHER" id="PTHR13903:SF8">
    <property type="entry name" value="PIRIN"/>
    <property type="match status" value="1"/>
</dbReference>
<feature type="binding site" evidence="2">
    <location>
        <position position="106"/>
    </location>
    <ligand>
        <name>Fe cation</name>
        <dbReference type="ChEBI" id="CHEBI:24875"/>
    </ligand>
</feature>
<proteinExistence type="inferred from homology"/>
<evidence type="ECO:0000259" key="4">
    <source>
        <dbReference type="Pfam" id="PF02678"/>
    </source>
</evidence>
<evidence type="ECO:0000313" key="6">
    <source>
        <dbReference type="EMBL" id="SKA30299.1"/>
    </source>
</evidence>
<name>A0A1T4SPY2_9BACT</name>
<dbReference type="STRING" id="634771.SAMN04488128_103265"/>
<feature type="binding site" evidence="2">
    <location>
        <position position="62"/>
    </location>
    <ligand>
        <name>Fe cation</name>
        <dbReference type="ChEBI" id="CHEBI:24875"/>
    </ligand>
</feature>
<dbReference type="InterPro" id="IPR003829">
    <property type="entry name" value="Pirin_N_dom"/>
</dbReference>
<evidence type="ECO:0000259" key="5">
    <source>
        <dbReference type="Pfam" id="PF05726"/>
    </source>
</evidence>
<dbReference type="SUPFAM" id="SSF51182">
    <property type="entry name" value="RmlC-like cupins"/>
    <property type="match status" value="1"/>
</dbReference>
<accession>A0A1T4SPY2</accession>
<keyword evidence="2" id="KW-0479">Metal-binding</keyword>
<feature type="domain" description="Pirin C-terminal" evidence="5">
    <location>
        <begin position="184"/>
        <end position="283"/>
    </location>
</feature>
<evidence type="ECO:0008006" key="8">
    <source>
        <dbReference type="Google" id="ProtNLM"/>
    </source>
</evidence>
<feature type="domain" description="Pirin N-terminal" evidence="4">
    <location>
        <begin position="28"/>
        <end position="125"/>
    </location>
</feature>
<keyword evidence="7" id="KW-1185">Reference proteome</keyword>
<dbReference type="InterPro" id="IPR011051">
    <property type="entry name" value="RmlC_Cupin_sf"/>
</dbReference>
<feature type="binding site" evidence="2">
    <location>
        <position position="104"/>
    </location>
    <ligand>
        <name>Fe cation</name>
        <dbReference type="ChEBI" id="CHEBI:24875"/>
    </ligand>
</feature>
<comment type="similarity">
    <text evidence="1 3">Belongs to the pirin family.</text>
</comment>
<keyword evidence="2" id="KW-0408">Iron</keyword>
<dbReference type="CDD" id="cd02909">
    <property type="entry name" value="cupin_pirin_N"/>
    <property type="match status" value="1"/>
</dbReference>
<dbReference type="Pfam" id="PF02678">
    <property type="entry name" value="Pirin"/>
    <property type="match status" value="1"/>
</dbReference>
<feature type="binding site" evidence="2">
    <location>
        <position position="60"/>
    </location>
    <ligand>
        <name>Fe cation</name>
        <dbReference type="ChEBI" id="CHEBI:24875"/>
    </ligand>
</feature>
<evidence type="ECO:0000256" key="3">
    <source>
        <dbReference type="RuleBase" id="RU003457"/>
    </source>
</evidence>
<organism evidence="6 7">
    <name type="scientific">Chitinophaga eiseniae</name>
    <dbReference type="NCBI Taxonomy" id="634771"/>
    <lineage>
        <taxon>Bacteria</taxon>
        <taxon>Pseudomonadati</taxon>
        <taxon>Bacteroidota</taxon>
        <taxon>Chitinophagia</taxon>
        <taxon>Chitinophagales</taxon>
        <taxon>Chitinophagaceae</taxon>
        <taxon>Chitinophaga</taxon>
    </lineage>
</organism>
<comment type="cofactor">
    <cofactor evidence="2">
        <name>Fe cation</name>
        <dbReference type="ChEBI" id="CHEBI:24875"/>
    </cofactor>
    <text evidence="2">Binds 1 Fe cation per subunit.</text>
</comment>
<sequence>MEKKILHVIEGREKHITETEVVRQPLPSMQFRFASPFIVLHHMPAKYYEPGAPAERLHPHPHRGFAPVTFMLQGQGYHRDNAGNAMTVTAGDVQWMFAGKGILHSEGPSEDFLRKGGHYELLQLWFNVPAARKGDDPYYQYVKGADMPPVAQADGVQLSLVSGNYEGKTGPLQNFTPIIAVWGTINAGKSVTLNATPGYWALLYVVDGQLTVNGTAVNGYHLVIFDKEDAAADIQLSCSETARILYLCAEPINEPVAAKDNFVMNTATEVDQAIADYKNGLFGTLEA</sequence>
<dbReference type="GO" id="GO:0046872">
    <property type="term" value="F:metal ion binding"/>
    <property type="evidence" value="ECO:0007669"/>
    <property type="project" value="UniProtKB-KW"/>
</dbReference>
<evidence type="ECO:0000256" key="1">
    <source>
        <dbReference type="ARBA" id="ARBA00008416"/>
    </source>
</evidence>